<dbReference type="Proteomes" id="UP000560081">
    <property type="component" value="Unassembled WGS sequence"/>
</dbReference>
<dbReference type="EMBL" id="JACHMC010000001">
    <property type="protein sequence ID" value="MBB4883385.1"/>
    <property type="molecule type" value="Genomic_DNA"/>
</dbReference>
<evidence type="ECO:0000313" key="2">
    <source>
        <dbReference type="Proteomes" id="UP000560081"/>
    </source>
</evidence>
<keyword evidence="2" id="KW-1185">Reference proteome</keyword>
<proteinExistence type="predicted"/>
<organism evidence="1 2">
    <name type="scientific">Micrococcus flavus</name>
    <dbReference type="NCBI Taxonomy" id="384602"/>
    <lineage>
        <taxon>Bacteria</taxon>
        <taxon>Bacillati</taxon>
        <taxon>Actinomycetota</taxon>
        <taxon>Actinomycetes</taxon>
        <taxon>Micrococcales</taxon>
        <taxon>Micrococcaceae</taxon>
        <taxon>Micrococcus</taxon>
    </lineage>
</organism>
<comment type="caution">
    <text evidence="1">The sequence shown here is derived from an EMBL/GenBank/DDBJ whole genome shotgun (WGS) entry which is preliminary data.</text>
</comment>
<accession>A0A7W7PCC6</accession>
<sequence>MSTQIMTAPEVRRQRQLAEAIHEERRLDWLQDMLVRFAKASSA</sequence>
<dbReference type="AlphaFoldDB" id="A0A7W7PCC6"/>
<reference evidence="1 2" key="1">
    <citation type="submission" date="2020-08" db="EMBL/GenBank/DDBJ databases">
        <title>Sequencing the genomes of 1000 actinobacteria strains.</title>
        <authorList>
            <person name="Klenk H.-P."/>
        </authorList>
    </citation>
    <scope>NUCLEOTIDE SEQUENCE [LARGE SCALE GENOMIC DNA]</scope>
    <source>
        <strain evidence="1 2">DSM 19079</strain>
    </source>
</reference>
<dbReference type="RefSeq" id="WP_260399201.1">
    <property type="nucleotide sequence ID" value="NZ_BMLA01000002.1"/>
</dbReference>
<gene>
    <name evidence="1" type="ORF">BJ976_001736</name>
</gene>
<evidence type="ECO:0000313" key="1">
    <source>
        <dbReference type="EMBL" id="MBB4883385.1"/>
    </source>
</evidence>
<name>A0A7W7PCC6_9MICC</name>
<protein>
    <submittedName>
        <fullName evidence="1">Uncharacterized protein</fullName>
    </submittedName>
</protein>